<dbReference type="InterPro" id="IPR011990">
    <property type="entry name" value="TPR-like_helical_dom_sf"/>
</dbReference>
<protein>
    <submittedName>
        <fullName evidence="2">Photosystem I assembly protein Ycf3</fullName>
    </submittedName>
</protein>
<feature type="signal peptide" evidence="1">
    <location>
        <begin position="1"/>
        <end position="28"/>
    </location>
</feature>
<comment type="caution">
    <text evidence="2">The sequence shown here is derived from an EMBL/GenBank/DDBJ whole genome shotgun (WGS) entry which is preliminary data.</text>
</comment>
<evidence type="ECO:0000313" key="3">
    <source>
        <dbReference type="Proteomes" id="UP000320735"/>
    </source>
</evidence>
<dbReference type="Gene3D" id="1.25.40.10">
    <property type="entry name" value="Tetratricopeptide repeat domain"/>
    <property type="match status" value="1"/>
</dbReference>
<keyword evidence="1" id="KW-0732">Signal</keyword>
<dbReference type="EMBL" id="SJPP01000001">
    <property type="protein sequence ID" value="TWU12979.1"/>
    <property type="molecule type" value="Genomic_DNA"/>
</dbReference>
<feature type="chain" id="PRO_5022766625" evidence="1">
    <location>
        <begin position="29"/>
        <end position="339"/>
    </location>
</feature>
<dbReference type="RefSeq" id="WP_146370379.1">
    <property type="nucleotide sequence ID" value="NZ_SJPP01000001.1"/>
</dbReference>
<dbReference type="SUPFAM" id="SSF48452">
    <property type="entry name" value="TPR-like"/>
    <property type="match status" value="1"/>
</dbReference>
<proteinExistence type="predicted"/>
<name>A0A5C6BPP4_9PLAN</name>
<dbReference type="InterPro" id="IPR019734">
    <property type="entry name" value="TPR_rpt"/>
</dbReference>
<dbReference type="SMART" id="SM00028">
    <property type="entry name" value="TPR"/>
    <property type="match status" value="4"/>
</dbReference>
<dbReference type="Pfam" id="PF13181">
    <property type="entry name" value="TPR_8"/>
    <property type="match status" value="1"/>
</dbReference>
<dbReference type="Proteomes" id="UP000320735">
    <property type="component" value="Unassembled WGS sequence"/>
</dbReference>
<dbReference type="OrthoDB" id="274389at2"/>
<accession>A0A5C6BPP4</accession>
<reference evidence="2 3" key="1">
    <citation type="submission" date="2019-02" db="EMBL/GenBank/DDBJ databases">
        <title>Deep-cultivation of Planctomycetes and their phenomic and genomic characterization uncovers novel biology.</title>
        <authorList>
            <person name="Wiegand S."/>
            <person name="Jogler M."/>
            <person name="Boedeker C."/>
            <person name="Pinto D."/>
            <person name="Vollmers J."/>
            <person name="Rivas-Marin E."/>
            <person name="Kohn T."/>
            <person name="Peeters S.H."/>
            <person name="Heuer A."/>
            <person name="Rast P."/>
            <person name="Oberbeckmann S."/>
            <person name="Bunk B."/>
            <person name="Jeske O."/>
            <person name="Meyerdierks A."/>
            <person name="Storesund J.E."/>
            <person name="Kallscheuer N."/>
            <person name="Luecker S."/>
            <person name="Lage O.M."/>
            <person name="Pohl T."/>
            <person name="Merkel B.J."/>
            <person name="Hornburger P."/>
            <person name="Mueller R.-W."/>
            <person name="Bruemmer F."/>
            <person name="Labrenz M."/>
            <person name="Spormann A.M."/>
            <person name="Op Den Camp H."/>
            <person name="Overmann J."/>
            <person name="Amann R."/>
            <person name="Jetten M.S.M."/>
            <person name="Mascher T."/>
            <person name="Medema M.H."/>
            <person name="Devos D.P."/>
            <person name="Kaster A.-K."/>
            <person name="Ovreas L."/>
            <person name="Rohde M."/>
            <person name="Galperin M.Y."/>
            <person name="Jogler C."/>
        </authorList>
    </citation>
    <scope>NUCLEOTIDE SEQUENCE [LARGE SCALE GENOMIC DNA]</scope>
    <source>
        <strain evidence="2 3">CA54</strain>
    </source>
</reference>
<organism evidence="2 3">
    <name type="scientific">Symmachiella macrocystis</name>
    <dbReference type="NCBI Taxonomy" id="2527985"/>
    <lineage>
        <taxon>Bacteria</taxon>
        <taxon>Pseudomonadati</taxon>
        <taxon>Planctomycetota</taxon>
        <taxon>Planctomycetia</taxon>
        <taxon>Planctomycetales</taxon>
        <taxon>Planctomycetaceae</taxon>
        <taxon>Symmachiella</taxon>
    </lineage>
</organism>
<dbReference type="PANTHER" id="PTHR10098">
    <property type="entry name" value="RAPSYN-RELATED"/>
    <property type="match status" value="1"/>
</dbReference>
<dbReference type="AlphaFoldDB" id="A0A5C6BPP4"/>
<evidence type="ECO:0000313" key="2">
    <source>
        <dbReference type="EMBL" id="TWU12979.1"/>
    </source>
</evidence>
<evidence type="ECO:0000256" key="1">
    <source>
        <dbReference type="SAM" id="SignalP"/>
    </source>
</evidence>
<keyword evidence="3" id="KW-1185">Reference proteome</keyword>
<sequence precursor="true">MRVMKQCRFLIMPLMVVIVFTAMKNATALEPLPLADQGKAGADTWETPSGLAQFMAMTIEDDGKRARALTEIGAAQFEAGEKQQALETLGHAVRAAQKSRNVRQKASALNSIVLILVKARKDERVREVVQAIRDHRERRTVQRNLVHYHIATGDFERAVETVRTMESDSTQAFLLIEIAAAQVKKGDQKQALETLKQATEVAETIQTPHRKASLLNSVSRILFHAGDKEQALAVLNQALELAQMIENSRSKAFALGEIAASQKQMRGTVEAIVTLKQALEVSQAIKNETTQNFTIRKIAIEFAMEPRTDEKIENSNRRMKKEFTPEEKQIVKLFVEAMN</sequence>
<gene>
    <name evidence="2" type="ORF">CA54_18050</name>
</gene>